<evidence type="ECO:0000313" key="3">
    <source>
        <dbReference type="Proteomes" id="UP000077266"/>
    </source>
</evidence>
<feature type="compositionally biased region" description="Low complexity" evidence="1">
    <location>
        <begin position="89"/>
        <end position="107"/>
    </location>
</feature>
<sequence>MAAEDQLFRSLKRHSRLRVDKIASDLVAHGAPLSDVHLSLRSLRHLEKDFTGDDSDDEPREIGPGAAPAAHEMTADWVAQEERAATKETLAARSAPAPRPPVSTRTTLAQRRRMRYLALPESVRRESPNETYEEEGAAAADDDVSARSPSPSGSSVQDAPLQKDLILLRRLGKRSMARSTMDYLQLEGRVRTAEFALRVVVTAEQEYRAKRHTRVWRQDVTKIKARHVREQQALDELQVEPVSLYESAAHQAEAAADLAALLQERGVGRSAMDDIVLGRRDAQIDNIYEDLLFERLQQQPRDAE</sequence>
<feature type="compositionally biased region" description="Low complexity" evidence="1">
    <location>
        <begin position="146"/>
        <end position="155"/>
    </location>
</feature>
<feature type="region of interest" description="Disordered" evidence="1">
    <location>
        <begin position="84"/>
        <end position="159"/>
    </location>
</feature>
<dbReference type="InParanoid" id="A0A165IP56"/>
<organism evidence="2 3">
    <name type="scientific">Exidia glandulosa HHB12029</name>
    <dbReference type="NCBI Taxonomy" id="1314781"/>
    <lineage>
        <taxon>Eukaryota</taxon>
        <taxon>Fungi</taxon>
        <taxon>Dikarya</taxon>
        <taxon>Basidiomycota</taxon>
        <taxon>Agaricomycotina</taxon>
        <taxon>Agaricomycetes</taxon>
        <taxon>Auriculariales</taxon>
        <taxon>Exidiaceae</taxon>
        <taxon>Exidia</taxon>
    </lineage>
</organism>
<keyword evidence="3" id="KW-1185">Reference proteome</keyword>
<proteinExistence type="predicted"/>
<dbReference type="AlphaFoldDB" id="A0A165IP56"/>
<accession>A0A165IP56</accession>
<reference evidence="2 3" key="1">
    <citation type="journal article" date="2016" name="Mol. Biol. Evol.">
        <title>Comparative Genomics of Early-Diverging Mushroom-Forming Fungi Provides Insights into the Origins of Lignocellulose Decay Capabilities.</title>
        <authorList>
            <person name="Nagy L.G."/>
            <person name="Riley R."/>
            <person name="Tritt A."/>
            <person name="Adam C."/>
            <person name="Daum C."/>
            <person name="Floudas D."/>
            <person name="Sun H."/>
            <person name="Yadav J.S."/>
            <person name="Pangilinan J."/>
            <person name="Larsson K.H."/>
            <person name="Matsuura K."/>
            <person name="Barry K."/>
            <person name="Labutti K."/>
            <person name="Kuo R."/>
            <person name="Ohm R.A."/>
            <person name="Bhattacharya S.S."/>
            <person name="Shirouzu T."/>
            <person name="Yoshinaga Y."/>
            <person name="Martin F.M."/>
            <person name="Grigoriev I.V."/>
            <person name="Hibbett D.S."/>
        </authorList>
    </citation>
    <scope>NUCLEOTIDE SEQUENCE [LARGE SCALE GENOMIC DNA]</scope>
    <source>
        <strain evidence="2 3">HHB12029</strain>
    </source>
</reference>
<dbReference type="Proteomes" id="UP000077266">
    <property type="component" value="Unassembled WGS sequence"/>
</dbReference>
<dbReference type="EMBL" id="KV425986">
    <property type="protein sequence ID" value="KZV93675.1"/>
    <property type="molecule type" value="Genomic_DNA"/>
</dbReference>
<evidence type="ECO:0000313" key="2">
    <source>
        <dbReference type="EMBL" id="KZV93675.1"/>
    </source>
</evidence>
<gene>
    <name evidence="2" type="ORF">EXIGLDRAFT_835589</name>
</gene>
<feature type="compositionally biased region" description="Acidic residues" evidence="1">
    <location>
        <begin position="131"/>
        <end position="143"/>
    </location>
</feature>
<name>A0A165IP56_EXIGL</name>
<protein>
    <submittedName>
        <fullName evidence="2">Uncharacterized protein</fullName>
    </submittedName>
</protein>
<feature type="region of interest" description="Disordered" evidence="1">
    <location>
        <begin position="49"/>
        <end position="69"/>
    </location>
</feature>
<evidence type="ECO:0000256" key="1">
    <source>
        <dbReference type="SAM" id="MobiDB-lite"/>
    </source>
</evidence>